<evidence type="ECO:0000313" key="3">
    <source>
        <dbReference type="Proteomes" id="UP000241769"/>
    </source>
</evidence>
<evidence type="ECO:0000313" key="2">
    <source>
        <dbReference type="EMBL" id="PRP81749.1"/>
    </source>
</evidence>
<organism evidence="2 3">
    <name type="scientific">Planoprotostelium fungivorum</name>
    <dbReference type="NCBI Taxonomy" id="1890364"/>
    <lineage>
        <taxon>Eukaryota</taxon>
        <taxon>Amoebozoa</taxon>
        <taxon>Evosea</taxon>
        <taxon>Variosea</taxon>
        <taxon>Cavosteliida</taxon>
        <taxon>Cavosteliaceae</taxon>
        <taxon>Planoprotostelium</taxon>
    </lineage>
</organism>
<dbReference type="InParanoid" id="A0A2P6NCR2"/>
<sequence>MPPKKRTEVEIIRSQASDPSRQAYHVHYDVKASNRVLHTKRPSPSQVGRSLKYFQSFMESSEHSGTHILKRKISGEDSLFLFHCVEVFVDLLCGSRPERGGQHSTEIGCKDTLDSILRTVPPDLSIWEEIEYLINRDLTVQAEYLFYELWAAARYRLHGGPTVQWGKWWLMDSLPRENSNPHTVTKVDDSKAVESESDPEEAEELRLALYLSQKEAEKQKESGKRESGSKHKGDEAHKRMRWQCSHWTDNI</sequence>
<feature type="compositionally biased region" description="Basic and acidic residues" evidence="1">
    <location>
        <begin position="185"/>
        <end position="194"/>
    </location>
</feature>
<reference evidence="2 3" key="1">
    <citation type="journal article" date="2018" name="Genome Biol. Evol.">
        <title>Multiple Roots of Fruiting Body Formation in Amoebozoa.</title>
        <authorList>
            <person name="Hillmann F."/>
            <person name="Forbes G."/>
            <person name="Novohradska S."/>
            <person name="Ferling I."/>
            <person name="Riege K."/>
            <person name="Groth M."/>
            <person name="Westermann M."/>
            <person name="Marz M."/>
            <person name="Spaller T."/>
            <person name="Winckler T."/>
            <person name="Schaap P."/>
            <person name="Glockner G."/>
        </authorList>
    </citation>
    <scope>NUCLEOTIDE SEQUENCE [LARGE SCALE GENOMIC DNA]</scope>
    <source>
        <strain evidence="2 3">Jena</strain>
    </source>
</reference>
<protein>
    <submittedName>
        <fullName evidence="2">Uncharacterized protein</fullName>
    </submittedName>
</protein>
<accession>A0A2P6NCR2</accession>
<dbReference type="AlphaFoldDB" id="A0A2P6NCR2"/>
<dbReference type="EMBL" id="MDYQ01000119">
    <property type="protein sequence ID" value="PRP81749.1"/>
    <property type="molecule type" value="Genomic_DNA"/>
</dbReference>
<feature type="region of interest" description="Disordered" evidence="1">
    <location>
        <begin position="215"/>
        <end position="251"/>
    </location>
</feature>
<dbReference type="Proteomes" id="UP000241769">
    <property type="component" value="Unassembled WGS sequence"/>
</dbReference>
<feature type="compositionally biased region" description="Basic and acidic residues" evidence="1">
    <location>
        <begin position="215"/>
        <end position="237"/>
    </location>
</feature>
<evidence type="ECO:0000256" key="1">
    <source>
        <dbReference type="SAM" id="MobiDB-lite"/>
    </source>
</evidence>
<comment type="caution">
    <text evidence="2">The sequence shown here is derived from an EMBL/GenBank/DDBJ whole genome shotgun (WGS) entry which is preliminary data.</text>
</comment>
<proteinExistence type="predicted"/>
<name>A0A2P6NCR2_9EUKA</name>
<gene>
    <name evidence="2" type="ORF">PROFUN_10849</name>
</gene>
<keyword evidence="3" id="KW-1185">Reference proteome</keyword>
<feature type="region of interest" description="Disordered" evidence="1">
    <location>
        <begin position="179"/>
        <end position="200"/>
    </location>
</feature>